<dbReference type="InterPro" id="IPR050832">
    <property type="entry name" value="Bact_Acetyltransf"/>
</dbReference>
<keyword evidence="2" id="KW-0012">Acyltransferase</keyword>
<keyword evidence="1" id="KW-0808">Transferase</keyword>
<comment type="caution">
    <text evidence="4">The sequence shown here is derived from an EMBL/GenBank/DDBJ whole genome shotgun (WGS) entry which is preliminary data.</text>
</comment>
<dbReference type="Pfam" id="PF00583">
    <property type="entry name" value="Acetyltransf_1"/>
    <property type="match status" value="1"/>
</dbReference>
<dbReference type="Proteomes" id="UP000758155">
    <property type="component" value="Unassembled WGS sequence"/>
</dbReference>
<gene>
    <name evidence="4" type="ORF">E8E12_008992</name>
</gene>
<feature type="domain" description="N-acetyltransferase" evidence="3">
    <location>
        <begin position="6"/>
        <end position="156"/>
    </location>
</feature>
<dbReference type="PANTHER" id="PTHR43877:SF2">
    <property type="entry name" value="AMINOALKYLPHOSPHONATE N-ACETYLTRANSFERASE-RELATED"/>
    <property type="match status" value="1"/>
</dbReference>
<accession>A0A9P4WTU9</accession>
<dbReference type="PROSITE" id="PS51186">
    <property type="entry name" value="GNAT"/>
    <property type="match status" value="1"/>
</dbReference>
<evidence type="ECO:0000256" key="1">
    <source>
        <dbReference type="ARBA" id="ARBA00022679"/>
    </source>
</evidence>
<dbReference type="Gene3D" id="3.40.630.30">
    <property type="match status" value="1"/>
</dbReference>
<name>A0A9P4WTU9_9PLEO</name>
<organism evidence="4 5">
    <name type="scientific">Didymella heteroderae</name>
    <dbReference type="NCBI Taxonomy" id="1769908"/>
    <lineage>
        <taxon>Eukaryota</taxon>
        <taxon>Fungi</taxon>
        <taxon>Dikarya</taxon>
        <taxon>Ascomycota</taxon>
        <taxon>Pezizomycotina</taxon>
        <taxon>Dothideomycetes</taxon>
        <taxon>Pleosporomycetidae</taxon>
        <taxon>Pleosporales</taxon>
        <taxon>Pleosporineae</taxon>
        <taxon>Didymellaceae</taxon>
        <taxon>Didymella</taxon>
    </lineage>
</organism>
<dbReference type="InterPro" id="IPR016181">
    <property type="entry name" value="Acyl_CoA_acyltransferase"/>
</dbReference>
<dbReference type="SUPFAM" id="SSF55729">
    <property type="entry name" value="Acyl-CoA N-acyltransferases (Nat)"/>
    <property type="match status" value="1"/>
</dbReference>
<evidence type="ECO:0000259" key="3">
    <source>
        <dbReference type="PROSITE" id="PS51186"/>
    </source>
</evidence>
<sequence length="156" mass="17033">MSSTSIAITPVPWDHPDSIHLRALQRTEINSLGGCEPGVPPSAADVPIFLIAYRDDVPVGCGGLRPLSSSAAEVKRMFVDPGHRGPVQGSSSSVARLLLESLEKEARARGWTELLLETGAFLVKARRFYERCGFAQCKLFGGYTESEHSVCYRKEL</sequence>
<dbReference type="InterPro" id="IPR000182">
    <property type="entry name" value="GNAT_dom"/>
</dbReference>
<dbReference type="GO" id="GO:0016747">
    <property type="term" value="F:acyltransferase activity, transferring groups other than amino-acyl groups"/>
    <property type="evidence" value="ECO:0007669"/>
    <property type="project" value="InterPro"/>
</dbReference>
<dbReference type="PANTHER" id="PTHR43877">
    <property type="entry name" value="AMINOALKYLPHOSPHONATE N-ACETYLTRANSFERASE-RELATED-RELATED"/>
    <property type="match status" value="1"/>
</dbReference>
<reference evidence="4" key="1">
    <citation type="submission" date="2019-04" db="EMBL/GenBank/DDBJ databases">
        <title>Sequencing of skin fungus with MAO and IRED activity.</title>
        <authorList>
            <person name="Marsaioli A.J."/>
            <person name="Bonatto J.M.C."/>
            <person name="Reis Junior O."/>
        </authorList>
    </citation>
    <scope>NUCLEOTIDE SEQUENCE</scope>
    <source>
        <strain evidence="4">28M1</strain>
    </source>
</reference>
<dbReference type="CDD" id="cd04301">
    <property type="entry name" value="NAT_SF"/>
    <property type="match status" value="1"/>
</dbReference>
<evidence type="ECO:0000256" key="2">
    <source>
        <dbReference type="ARBA" id="ARBA00023315"/>
    </source>
</evidence>
<proteinExistence type="predicted"/>
<dbReference type="EMBL" id="SWKV01000019">
    <property type="protein sequence ID" value="KAF3041758.1"/>
    <property type="molecule type" value="Genomic_DNA"/>
</dbReference>
<dbReference type="AlphaFoldDB" id="A0A9P4WTU9"/>
<dbReference type="OrthoDB" id="41532at2759"/>
<protein>
    <recommendedName>
        <fullName evidence="3">N-acetyltransferase domain-containing protein</fullName>
    </recommendedName>
</protein>
<evidence type="ECO:0000313" key="4">
    <source>
        <dbReference type="EMBL" id="KAF3041758.1"/>
    </source>
</evidence>
<keyword evidence="5" id="KW-1185">Reference proteome</keyword>
<evidence type="ECO:0000313" key="5">
    <source>
        <dbReference type="Proteomes" id="UP000758155"/>
    </source>
</evidence>